<dbReference type="PANTHER" id="PTHR45629">
    <property type="entry name" value="SNF2/RAD54 FAMILY MEMBER"/>
    <property type="match status" value="1"/>
</dbReference>
<gene>
    <name evidence="6" type="ORF">IFE08_13555</name>
</gene>
<dbReference type="PANTHER" id="PTHR45629:SF7">
    <property type="entry name" value="DNA EXCISION REPAIR PROTEIN ERCC-6-RELATED"/>
    <property type="match status" value="1"/>
</dbReference>
<dbReference type="InterPro" id="IPR007527">
    <property type="entry name" value="Znf_SWIM"/>
</dbReference>
<dbReference type="SMART" id="SM00490">
    <property type="entry name" value="HELICc"/>
    <property type="match status" value="1"/>
</dbReference>
<dbReference type="InterPro" id="IPR027417">
    <property type="entry name" value="P-loop_NTPase"/>
</dbReference>
<dbReference type="AlphaFoldDB" id="A0A7S6WPN1"/>
<proteinExistence type="predicted"/>
<evidence type="ECO:0000256" key="1">
    <source>
        <dbReference type="ARBA" id="ARBA00022801"/>
    </source>
</evidence>
<name>A0A7S6WPN1_9SPIR</name>
<feature type="domain" description="SWIM-type" evidence="3">
    <location>
        <begin position="109"/>
        <end position="145"/>
    </location>
</feature>
<dbReference type="CDD" id="cd18793">
    <property type="entry name" value="SF2_C_SNF"/>
    <property type="match status" value="1"/>
</dbReference>
<evidence type="ECO:0000259" key="4">
    <source>
        <dbReference type="PROSITE" id="PS51192"/>
    </source>
</evidence>
<sequence>MTRINYGTTPWGEWFLDMLKSYDDSGRLSRGKTYANTGKVTSLVVKERTVAAKVKGNFSPWYHVYLKFPPLSKTGEKAIISVLEKNPIELAGLRAGIMSPALIETLKKKKVRLIPARWNLIERECTCPDYGDPCKHIAAVLFLLAKEIDHDPRLLFKLAGFDLSSVNTPEDFTETQFVPLQEQPVPLALRKTRLKKTGLKKNTAENGGIKTASSSVFDLENDTEFKSEKPLRFELGESYLPLITNILPPEPAFSSSDFIIKLTEFYHKAVFNYGLNIYENEAKKIKRSSLKFNEKENPINPYLFSTIKVNTDNLNLNDNEFPLKPKTYVTLNIQTAEQTALTLTLLQAAELFEGRTEGVEISGSCKTLLSFYALTGKLIQSSAFIPAVFTVKKRLSIFWKPLSSSSEIKKDIEAFAACLTEEFFSPVKVWGKLYCAELLLTAFLTEYAFSLKFMPNRAYSKDKETDSLFFSGMEADISIPGNRNLDTVIYSWLSVLNYGNCGYEYRLTLSQIKEGEMFSLSALVRKLPENKPEELEEQTPKDYAENFSLKAEYIPPPFVELNVAAKNSKTPDELLRFPAALAAYLPSLSILAAKKSVILSLEDTGLFLQKSAKLLQRFGIDIVLPKSLKTLLLPKPVIKVEKVRGAGNVVSFLNMNDMLEYDRAVILGDTVLSYEEFKSLFEKKAGLVKFNDEFILLNPEEVAKMLERFENPPEKSEVLQAFFSGEIVCSKSAKELLDSVFKETDIAVPHNLKAVLRPYQEKGFRWLYANIKSGFGCLLADDMGLGKTVQIISLILTFKNSGELDNPVLVIAPASLLLNWEHEIKKFAPNLLISVYHGSKRKFKRNADVIITTYQIIQKDVEKIKSEKIFCIVLDEAQAIKNSGSKKSKAIKAIKAGGKIALTGTPVENNLEDMRSIFDFFFPGYLGTADDFRKKWRIPIELHNSQETAKRLKQITAPFLMRRLKTDSAVISDLPDKIITNQYCNLTAEQLALYENLIETELNKVITAETKTERQAYMLKLLTALKQVCNHPRSYDKITPPEMLRSGKTSAVIELLREILRAGEKTLIFSQYVGTLEILAEIIKSELHTGTLMLHGQMPASKRKKAVDEFQNNPAYRIFLISLKAGGTGLNLTAANRVIHFDLWYNPAVEDQATDRAFRIGQTRNVFVHRFICTGTFEEKIDAMIQKKREISGMSISSGETWISKLSNEELTALFKRE</sequence>
<keyword evidence="2" id="KW-0479">Metal-binding</keyword>
<evidence type="ECO:0000259" key="3">
    <source>
        <dbReference type="PROSITE" id="PS50966"/>
    </source>
</evidence>
<dbReference type="InterPro" id="IPR050496">
    <property type="entry name" value="SNF2_RAD54_helicase_repair"/>
</dbReference>
<feature type="domain" description="Helicase ATP-binding" evidence="4">
    <location>
        <begin position="768"/>
        <end position="924"/>
    </location>
</feature>
<dbReference type="Pfam" id="PF00176">
    <property type="entry name" value="SNF2-rel_dom"/>
    <property type="match status" value="1"/>
</dbReference>
<evidence type="ECO:0000313" key="7">
    <source>
        <dbReference type="Proteomes" id="UP000593915"/>
    </source>
</evidence>
<dbReference type="InterPro" id="IPR000330">
    <property type="entry name" value="SNF2_N"/>
</dbReference>
<evidence type="ECO:0000259" key="5">
    <source>
        <dbReference type="PROSITE" id="PS51194"/>
    </source>
</evidence>
<reference evidence="6 7" key="1">
    <citation type="submission" date="2020-09" db="EMBL/GenBank/DDBJ databases">
        <title>Characterization of Treponema spp. from bovine digital dermatitis in Korea.</title>
        <authorList>
            <person name="Espiritu H.M."/>
            <person name="Cho Y.I."/>
            <person name="Mamuad L."/>
        </authorList>
    </citation>
    <scope>NUCLEOTIDE SEQUENCE [LARGE SCALE GENOMIC DNA]</scope>
    <source>
        <strain evidence="6 7">KS1</strain>
    </source>
</reference>
<dbReference type="GO" id="GO:0005524">
    <property type="term" value="F:ATP binding"/>
    <property type="evidence" value="ECO:0007669"/>
    <property type="project" value="InterPro"/>
</dbReference>
<dbReference type="InterPro" id="IPR001650">
    <property type="entry name" value="Helicase_C-like"/>
</dbReference>
<accession>A0A7S6WPN1</accession>
<dbReference type="GO" id="GO:0015616">
    <property type="term" value="F:DNA translocase activity"/>
    <property type="evidence" value="ECO:0007669"/>
    <property type="project" value="TreeGrafter"/>
</dbReference>
<evidence type="ECO:0000313" key="6">
    <source>
        <dbReference type="EMBL" id="QOW60789.1"/>
    </source>
</evidence>
<keyword evidence="1" id="KW-0378">Hydrolase</keyword>
<keyword evidence="6" id="KW-0547">Nucleotide-binding</keyword>
<dbReference type="RefSeq" id="WP_194076247.1">
    <property type="nucleotide sequence ID" value="NZ_CP061839.1"/>
</dbReference>
<keyword evidence="2" id="KW-0862">Zinc</keyword>
<dbReference type="EMBL" id="CP061839">
    <property type="protein sequence ID" value="QOW60789.1"/>
    <property type="molecule type" value="Genomic_DNA"/>
</dbReference>
<dbReference type="InterPro" id="IPR022138">
    <property type="entry name" value="DUF3670"/>
</dbReference>
<dbReference type="GO" id="GO:0004386">
    <property type="term" value="F:helicase activity"/>
    <property type="evidence" value="ECO:0007669"/>
    <property type="project" value="UniProtKB-KW"/>
</dbReference>
<organism evidence="6 7">
    <name type="scientific">Treponema pedis</name>
    <dbReference type="NCBI Taxonomy" id="409322"/>
    <lineage>
        <taxon>Bacteria</taxon>
        <taxon>Pseudomonadati</taxon>
        <taxon>Spirochaetota</taxon>
        <taxon>Spirochaetia</taxon>
        <taxon>Spirochaetales</taxon>
        <taxon>Treponemataceae</taxon>
        <taxon>Treponema</taxon>
    </lineage>
</organism>
<feature type="domain" description="Helicase C-terminal" evidence="5">
    <location>
        <begin position="1051"/>
        <end position="1207"/>
    </location>
</feature>
<dbReference type="PROSITE" id="PS50966">
    <property type="entry name" value="ZF_SWIM"/>
    <property type="match status" value="1"/>
</dbReference>
<protein>
    <submittedName>
        <fullName evidence="6">DEAD/DEAH box helicase</fullName>
    </submittedName>
</protein>
<dbReference type="Pfam" id="PF04434">
    <property type="entry name" value="SWIM"/>
    <property type="match status" value="1"/>
</dbReference>
<dbReference type="GO" id="GO:0016787">
    <property type="term" value="F:hydrolase activity"/>
    <property type="evidence" value="ECO:0007669"/>
    <property type="project" value="UniProtKB-KW"/>
</dbReference>
<dbReference type="Gene3D" id="3.40.50.10810">
    <property type="entry name" value="Tandem AAA-ATPase domain"/>
    <property type="match status" value="1"/>
</dbReference>
<dbReference type="PROSITE" id="PS51194">
    <property type="entry name" value="HELICASE_CTER"/>
    <property type="match status" value="1"/>
</dbReference>
<dbReference type="Pfam" id="PF12419">
    <property type="entry name" value="DUF3670"/>
    <property type="match status" value="1"/>
</dbReference>
<keyword evidence="2" id="KW-0863">Zinc-finger</keyword>
<dbReference type="Gene3D" id="3.40.50.300">
    <property type="entry name" value="P-loop containing nucleotide triphosphate hydrolases"/>
    <property type="match status" value="1"/>
</dbReference>
<dbReference type="InterPro" id="IPR014001">
    <property type="entry name" value="Helicase_ATP-bd"/>
</dbReference>
<dbReference type="PROSITE" id="PS51192">
    <property type="entry name" value="HELICASE_ATP_BIND_1"/>
    <property type="match status" value="1"/>
</dbReference>
<keyword evidence="6" id="KW-0347">Helicase</keyword>
<dbReference type="GO" id="GO:0008270">
    <property type="term" value="F:zinc ion binding"/>
    <property type="evidence" value="ECO:0007669"/>
    <property type="project" value="UniProtKB-KW"/>
</dbReference>
<dbReference type="InterPro" id="IPR049730">
    <property type="entry name" value="SNF2/RAD54-like_C"/>
</dbReference>
<dbReference type="Pfam" id="PF00271">
    <property type="entry name" value="Helicase_C"/>
    <property type="match status" value="1"/>
</dbReference>
<dbReference type="SUPFAM" id="SSF52540">
    <property type="entry name" value="P-loop containing nucleoside triphosphate hydrolases"/>
    <property type="match status" value="2"/>
</dbReference>
<keyword evidence="6" id="KW-0067">ATP-binding</keyword>
<dbReference type="SMART" id="SM00487">
    <property type="entry name" value="DEXDc"/>
    <property type="match status" value="1"/>
</dbReference>
<dbReference type="InterPro" id="IPR038718">
    <property type="entry name" value="SNF2-like_sf"/>
</dbReference>
<evidence type="ECO:0000256" key="2">
    <source>
        <dbReference type="PROSITE-ProRule" id="PRU00325"/>
    </source>
</evidence>
<dbReference type="Proteomes" id="UP000593915">
    <property type="component" value="Chromosome"/>
</dbReference>